<protein>
    <recommendedName>
        <fullName evidence="1">Integrase catalytic domain-containing protein</fullName>
    </recommendedName>
</protein>
<dbReference type="GO" id="GO:0015074">
    <property type="term" value="P:DNA integration"/>
    <property type="evidence" value="ECO:0007669"/>
    <property type="project" value="InterPro"/>
</dbReference>
<accession>A0AA86QEW9</accession>
<reference evidence="3 4" key="2">
    <citation type="submission" date="2024-07" db="EMBL/GenBank/DDBJ databases">
        <authorList>
            <person name="Akdeniz Z."/>
        </authorList>
    </citation>
    <scope>NUCLEOTIDE SEQUENCE [LARGE SCALE GENOMIC DNA]</scope>
</reference>
<gene>
    <name evidence="2" type="ORF">HINF_LOCUS41393</name>
    <name evidence="3" type="ORF">HINF_LOCUS42552</name>
</gene>
<dbReference type="Proteomes" id="UP001642409">
    <property type="component" value="Unassembled WGS sequence"/>
</dbReference>
<dbReference type="AlphaFoldDB" id="A0AA86QEW9"/>
<dbReference type="InterPro" id="IPR036397">
    <property type="entry name" value="RNaseH_sf"/>
</dbReference>
<feature type="domain" description="Integrase catalytic" evidence="1">
    <location>
        <begin position="1"/>
        <end position="190"/>
    </location>
</feature>
<comment type="caution">
    <text evidence="2">The sequence shown here is derived from an EMBL/GenBank/DDBJ whole genome shotgun (WGS) entry which is preliminary data.</text>
</comment>
<dbReference type="InterPro" id="IPR001584">
    <property type="entry name" value="Integrase_cat-core"/>
</dbReference>
<dbReference type="EMBL" id="CATOUU010000841">
    <property type="protein sequence ID" value="CAI9953748.1"/>
    <property type="molecule type" value="Genomic_DNA"/>
</dbReference>
<evidence type="ECO:0000259" key="1">
    <source>
        <dbReference type="PROSITE" id="PS50994"/>
    </source>
</evidence>
<name>A0AA86QEW9_9EUKA</name>
<evidence type="ECO:0000313" key="4">
    <source>
        <dbReference type="Proteomes" id="UP001642409"/>
    </source>
</evidence>
<evidence type="ECO:0000313" key="3">
    <source>
        <dbReference type="EMBL" id="CAL6048153.1"/>
    </source>
</evidence>
<proteinExistence type="predicted"/>
<sequence>MTQQKLVFVNQYDSWQTDLLELRDSKFMKEKIRSQFVSIFYNPASHMLHLKLLPNKTPVQTLEHIKDVQKYLDELDLEPDILTVTSDFGNEYKGVFENYLVEHDIVHKVVLFDDFQLAPINSICKYVRGRIQRAIQELDDFTEDQFEKGQVYVTQKQLETILNNLVKFHNFEKVIGLYQKVPVKITREEVDDVNAVKQAQNDELNKIYDFDIGDLVNVLLLKEHQKFDKKRERKWSQNSYKIVNKIGSFFEVIPEPFDFKQYVETFKLQRGYPWGIPAYHRKCYQLKFAKKASTKYFSYELENTNFYTFDSIKAAVDQKGNVASVYDALQQTNVNYLIKASTVNTFLKEDTKTTYKIKPSQLKTYDKTDITPIEDNYLFGMALPEGYVPVFLMK</sequence>
<evidence type="ECO:0000313" key="2">
    <source>
        <dbReference type="EMBL" id="CAI9953748.1"/>
    </source>
</evidence>
<organism evidence="2">
    <name type="scientific">Hexamita inflata</name>
    <dbReference type="NCBI Taxonomy" id="28002"/>
    <lineage>
        <taxon>Eukaryota</taxon>
        <taxon>Metamonada</taxon>
        <taxon>Diplomonadida</taxon>
        <taxon>Hexamitidae</taxon>
        <taxon>Hexamitinae</taxon>
        <taxon>Hexamita</taxon>
    </lineage>
</organism>
<keyword evidence="4" id="KW-1185">Reference proteome</keyword>
<dbReference type="Gene3D" id="3.30.420.10">
    <property type="entry name" value="Ribonuclease H-like superfamily/Ribonuclease H"/>
    <property type="match status" value="1"/>
</dbReference>
<dbReference type="PROSITE" id="PS50994">
    <property type="entry name" value="INTEGRASE"/>
    <property type="match status" value="1"/>
</dbReference>
<dbReference type="EMBL" id="CAXDID020000174">
    <property type="protein sequence ID" value="CAL6048153.1"/>
    <property type="molecule type" value="Genomic_DNA"/>
</dbReference>
<reference evidence="2" key="1">
    <citation type="submission" date="2023-06" db="EMBL/GenBank/DDBJ databases">
        <authorList>
            <person name="Kurt Z."/>
        </authorList>
    </citation>
    <scope>NUCLEOTIDE SEQUENCE</scope>
</reference>
<dbReference type="GO" id="GO:0003676">
    <property type="term" value="F:nucleic acid binding"/>
    <property type="evidence" value="ECO:0007669"/>
    <property type="project" value="InterPro"/>
</dbReference>